<dbReference type="InterPro" id="IPR018385">
    <property type="entry name" value="C4_dicarb_anaerob_car-like"/>
</dbReference>
<feature type="transmembrane region" description="Helical" evidence="6">
    <location>
        <begin position="104"/>
        <end position="125"/>
    </location>
</feature>
<evidence type="ECO:0000256" key="1">
    <source>
        <dbReference type="ARBA" id="ARBA00004651"/>
    </source>
</evidence>
<keyword evidence="5 6" id="KW-0472">Membrane</keyword>
<dbReference type="NCBIfam" id="NF008611">
    <property type="entry name" value="PRK11588.1"/>
    <property type="match status" value="1"/>
</dbReference>
<keyword evidence="2" id="KW-1003">Cell membrane</keyword>
<evidence type="ECO:0000256" key="3">
    <source>
        <dbReference type="ARBA" id="ARBA00022692"/>
    </source>
</evidence>
<feature type="transmembrane region" description="Helical" evidence="6">
    <location>
        <begin position="349"/>
        <end position="368"/>
    </location>
</feature>
<feature type="transmembrane region" description="Helical" evidence="6">
    <location>
        <begin position="169"/>
        <end position="193"/>
    </location>
</feature>
<feature type="transmembrane region" description="Helical" evidence="6">
    <location>
        <begin position="276"/>
        <end position="300"/>
    </location>
</feature>
<evidence type="ECO:0000256" key="5">
    <source>
        <dbReference type="ARBA" id="ARBA00023136"/>
    </source>
</evidence>
<feature type="transmembrane region" description="Helical" evidence="6">
    <location>
        <begin position="146"/>
        <end position="163"/>
    </location>
</feature>
<feature type="transmembrane region" description="Helical" evidence="6">
    <location>
        <begin position="21"/>
        <end position="40"/>
    </location>
</feature>
<keyword evidence="3 6" id="KW-0812">Transmembrane</keyword>
<feature type="transmembrane region" description="Helical" evidence="6">
    <location>
        <begin position="483"/>
        <end position="501"/>
    </location>
</feature>
<evidence type="ECO:0000256" key="2">
    <source>
        <dbReference type="ARBA" id="ARBA00022475"/>
    </source>
</evidence>
<reference evidence="8" key="1">
    <citation type="journal article" date="2019" name="Int. J. Syst. Evol. Microbiol.">
        <title>The Global Catalogue of Microorganisms (GCM) 10K type strain sequencing project: providing services to taxonomists for standard genome sequencing and annotation.</title>
        <authorList>
            <consortium name="The Broad Institute Genomics Platform"/>
            <consortium name="The Broad Institute Genome Sequencing Center for Infectious Disease"/>
            <person name="Wu L."/>
            <person name="Ma J."/>
        </authorList>
    </citation>
    <scope>NUCLEOTIDE SEQUENCE [LARGE SCALE GENOMIC DNA]</scope>
    <source>
        <strain evidence="8">CGMCC 1.12923</strain>
    </source>
</reference>
<dbReference type="Pfam" id="PF03606">
    <property type="entry name" value="DcuC"/>
    <property type="match status" value="1"/>
</dbReference>
<dbReference type="PANTHER" id="PTHR43652:SF2">
    <property type="entry name" value="BASIC AMINO ACID ANTIPORTER YFCC-RELATED"/>
    <property type="match status" value="1"/>
</dbReference>
<gene>
    <name evidence="7" type="ORF">GCM10011357_08400</name>
</gene>
<dbReference type="RefSeq" id="WP_099032983.1">
    <property type="nucleotide sequence ID" value="NZ_BMGJ01000002.1"/>
</dbReference>
<comment type="caution">
    <text evidence="7">The sequence shown here is derived from an EMBL/GenBank/DDBJ whole genome shotgun (WGS) entry which is preliminary data.</text>
</comment>
<organism evidence="7 8">
    <name type="scientific">Lacimicrobium alkaliphilum</name>
    <dbReference type="NCBI Taxonomy" id="1526571"/>
    <lineage>
        <taxon>Bacteria</taxon>
        <taxon>Pseudomonadati</taxon>
        <taxon>Pseudomonadota</taxon>
        <taxon>Gammaproteobacteria</taxon>
        <taxon>Alteromonadales</taxon>
        <taxon>Alteromonadaceae</taxon>
        <taxon>Lacimicrobium</taxon>
    </lineage>
</organism>
<dbReference type="EMBL" id="BMGJ01000002">
    <property type="protein sequence ID" value="GGD54992.1"/>
    <property type="molecule type" value="Genomic_DNA"/>
</dbReference>
<evidence type="ECO:0008006" key="9">
    <source>
        <dbReference type="Google" id="ProtNLM"/>
    </source>
</evidence>
<protein>
    <recommendedName>
        <fullName evidence="9">Basic amino acid antiporter YfcC</fullName>
    </recommendedName>
</protein>
<proteinExistence type="predicted"/>
<feature type="transmembrane region" description="Helical" evidence="6">
    <location>
        <begin position="231"/>
        <end position="250"/>
    </location>
</feature>
<keyword evidence="4 6" id="KW-1133">Transmembrane helix</keyword>
<name>A0ABQ1R3P4_9ALTE</name>
<comment type="subcellular location">
    <subcellularLocation>
        <location evidence="1">Cell membrane</location>
        <topology evidence="1">Multi-pass membrane protein</topology>
    </subcellularLocation>
</comment>
<sequence>MQAENSTSQPQQQSLASKMPDAFVILFFVVLIATVLTHIIPAGYFETSEVTRIVDGQEQTRTLIEPDSFTYAGEQDNGARVFASGGGQGFFNYAFEGMVSGSKWGAAIGVVAFILIVGGAFGIIMQSGAVNNGIMALIRRTQKADKLIVPMMFLLFSFGGAVFGMGEEAIAFCIVLTPLMVALGYNAITAVLITYIATQIGFATSWMNPFSVAIAQGIADVPLMSGKGYRVTLWAIFTLVGMVFTMRYAAHIKADPESSASLHADRHFRQQQQQALSNNFGAVDIAILLTLLAGIIWVIWGVTLYQYYIPEIASQFFAMGIVVAIIAIAGGRMTMNGASEAFQKGAKELLPAALIVGMAKGIVLILGGDDATSPSVLNTLLHHAGSSMASVSETGSALFMFGFQSVFNFFIASGSGQAALTMPLMAPLSDLVGVSRQIAVLAFQLGDGLTNTIIPTSASLIGCLGVARIDWSVWAKFAWKPVLGLMLMSAAAMVVAVAIGYQ</sequence>
<evidence type="ECO:0000256" key="6">
    <source>
        <dbReference type="SAM" id="Phobius"/>
    </source>
</evidence>
<dbReference type="Proteomes" id="UP000614272">
    <property type="component" value="Unassembled WGS sequence"/>
</dbReference>
<keyword evidence="8" id="KW-1185">Reference proteome</keyword>
<accession>A0ABQ1R3P4</accession>
<evidence type="ECO:0000313" key="8">
    <source>
        <dbReference type="Proteomes" id="UP000614272"/>
    </source>
</evidence>
<evidence type="ECO:0000256" key="4">
    <source>
        <dbReference type="ARBA" id="ARBA00022989"/>
    </source>
</evidence>
<evidence type="ECO:0000313" key="7">
    <source>
        <dbReference type="EMBL" id="GGD54992.1"/>
    </source>
</evidence>
<dbReference type="InterPro" id="IPR051679">
    <property type="entry name" value="DASS-Related_Transporters"/>
</dbReference>
<dbReference type="PANTHER" id="PTHR43652">
    <property type="entry name" value="BASIC AMINO ACID ANTIPORTER YFCC-RELATED"/>
    <property type="match status" value="1"/>
</dbReference>
<feature type="transmembrane region" description="Helical" evidence="6">
    <location>
        <begin position="388"/>
        <end position="412"/>
    </location>
</feature>
<feature type="transmembrane region" description="Helical" evidence="6">
    <location>
        <begin position="312"/>
        <end position="329"/>
    </location>
</feature>